<dbReference type="AlphaFoldDB" id="A0A0B7MPC0"/>
<evidence type="ECO:0000256" key="1">
    <source>
        <dbReference type="ARBA" id="ARBA00022691"/>
    </source>
</evidence>
<dbReference type="InterPro" id="IPR013785">
    <property type="entry name" value="Aldolase_TIM"/>
</dbReference>
<keyword evidence="7" id="KW-1185">Reference proteome</keyword>
<keyword evidence="3" id="KW-0408">Iron</keyword>
<keyword evidence="4" id="KW-0411">Iron-sulfur</keyword>
<dbReference type="InterPro" id="IPR006638">
    <property type="entry name" value="Elp3/MiaA/NifB-like_rSAM"/>
</dbReference>
<dbReference type="SFLD" id="SFLDG01386">
    <property type="entry name" value="main_SPASM_domain-containing"/>
    <property type="match status" value="1"/>
</dbReference>
<evidence type="ECO:0000256" key="2">
    <source>
        <dbReference type="ARBA" id="ARBA00022723"/>
    </source>
</evidence>
<dbReference type="PANTHER" id="PTHR11228:SF7">
    <property type="entry name" value="PQQA PEPTIDE CYCLASE"/>
    <property type="match status" value="1"/>
</dbReference>
<protein>
    <submittedName>
        <fullName evidence="6">Radical SAM domain protein</fullName>
    </submittedName>
</protein>
<feature type="domain" description="Radical SAM core" evidence="5">
    <location>
        <begin position="1"/>
        <end position="209"/>
    </location>
</feature>
<dbReference type="GO" id="GO:0051536">
    <property type="term" value="F:iron-sulfur cluster binding"/>
    <property type="evidence" value="ECO:0007669"/>
    <property type="project" value="UniProtKB-KW"/>
</dbReference>
<dbReference type="CDD" id="cd01335">
    <property type="entry name" value="Radical_SAM"/>
    <property type="match status" value="1"/>
</dbReference>
<keyword evidence="1" id="KW-0949">S-adenosyl-L-methionine</keyword>
<reference evidence="7" key="1">
    <citation type="submission" date="2015-01" db="EMBL/GenBank/DDBJ databases">
        <authorList>
            <person name="Manzoor Shahid"/>
            <person name="Zubair Saima"/>
        </authorList>
    </citation>
    <scope>NUCLEOTIDE SEQUENCE [LARGE SCALE GENOMIC DNA]</scope>
    <source>
        <strain evidence="7">Sp3</strain>
    </source>
</reference>
<evidence type="ECO:0000259" key="5">
    <source>
        <dbReference type="PROSITE" id="PS51918"/>
    </source>
</evidence>
<dbReference type="PROSITE" id="PS51918">
    <property type="entry name" value="RADICAL_SAM"/>
    <property type="match status" value="1"/>
</dbReference>
<sequence>MRVLVSWNTTNACNLKCPHCYRDAGREAPEELSTTEGYRLLEEVKKAGFKIIVFSGGEPILRPDLCDLIARAKSLGLRPVLGTNGTLLTKEKVQQFKEAGAAAVGISVDSIEPEKHDRFRGVMGAWEATHQGIINCHEGGLPFQIHTTVFPWNYSDIEKITDFAIQAGGRGHHVFFYVPTGRGKEIIEETITSEQMESLLERLISLTKAVALGDQTHLCPAVYENCATIESAKPL</sequence>
<dbReference type="InterPro" id="IPR050377">
    <property type="entry name" value="Radical_SAM_PqqE_MftC-like"/>
</dbReference>
<accession>A0A0B7MPC0</accession>
<keyword evidence="2" id="KW-0479">Metal-binding</keyword>
<dbReference type="Proteomes" id="UP000046155">
    <property type="component" value="Unassembled WGS sequence"/>
</dbReference>
<dbReference type="InterPro" id="IPR058240">
    <property type="entry name" value="rSAM_sf"/>
</dbReference>
<evidence type="ECO:0000313" key="7">
    <source>
        <dbReference type="Proteomes" id="UP000046155"/>
    </source>
</evidence>
<dbReference type="GO" id="GO:0003824">
    <property type="term" value="F:catalytic activity"/>
    <property type="evidence" value="ECO:0007669"/>
    <property type="project" value="InterPro"/>
</dbReference>
<name>A0A0B7MPC0_9FIRM</name>
<dbReference type="SFLD" id="SFLDS00029">
    <property type="entry name" value="Radical_SAM"/>
    <property type="match status" value="1"/>
</dbReference>
<dbReference type="SMART" id="SM00729">
    <property type="entry name" value="Elp3"/>
    <property type="match status" value="1"/>
</dbReference>
<organism evidence="6 7">
    <name type="scientific">Syntrophaceticus schinkii</name>
    <dbReference type="NCBI Taxonomy" id="499207"/>
    <lineage>
        <taxon>Bacteria</taxon>
        <taxon>Bacillati</taxon>
        <taxon>Bacillota</taxon>
        <taxon>Clostridia</taxon>
        <taxon>Thermoanaerobacterales</taxon>
        <taxon>Thermoanaerobacterales Family III. Incertae Sedis</taxon>
        <taxon>Syntrophaceticus</taxon>
    </lineage>
</organism>
<dbReference type="SUPFAM" id="SSF102114">
    <property type="entry name" value="Radical SAM enzymes"/>
    <property type="match status" value="1"/>
</dbReference>
<proteinExistence type="predicted"/>
<evidence type="ECO:0000256" key="4">
    <source>
        <dbReference type="ARBA" id="ARBA00023014"/>
    </source>
</evidence>
<dbReference type="SFLD" id="SFLDG01067">
    <property type="entry name" value="SPASM/twitch_domain_containing"/>
    <property type="match status" value="1"/>
</dbReference>
<dbReference type="EMBL" id="CDRZ01000259">
    <property type="protein sequence ID" value="CEO89831.1"/>
    <property type="molecule type" value="Genomic_DNA"/>
</dbReference>
<dbReference type="PANTHER" id="PTHR11228">
    <property type="entry name" value="RADICAL SAM DOMAIN PROTEIN"/>
    <property type="match status" value="1"/>
</dbReference>
<dbReference type="Gene3D" id="3.20.20.70">
    <property type="entry name" value="Aldolase class I"/>
    <property type="match status" value="1"/>
</dbReference>
<dbReference type="InterPro" id="IPR007197">
    <property type="entry name" value="rSAM"/>
</dbReference>
<dbReference type="GO" id="GO:0046872">
    <property type="term" value="F:metal ion binding"/>
    <property type="evidence" value="ECO:0007669"/>
    <property type="project" value="UniProtKB-KW"/>
</dbReference>
<dbReference type="Pfam" id="PF04055">
    <property type="entry name" value="Radical_SAM"/>
    <property type="match status" value="1"/>
</dbReference>
<evidence type="ECO:0000313" key="6">
    <source>
        <dbReference type="EMBL" id="CEO89831.1"/>
    </source>
</evidence>
<gene>
    <name evidence="6" type="ORF">SSCH_600052</name>
</gene>
<evidence type="ECO:0000256" key="3">
    <source>
        <dbReference type="ARBA" id="ARBA00023004"/>
    </source>
</evidence>